<organism evidence="2 3">
    <name type="scientific">Planococcus massiliensis</name>
    <dbReference type="NCBI Taxonomy" id="1499687"/>
    <lineage>
        <taxon>Bacteria</taxon>
        <taxon>Bacillati</taxon>
        <taxon>Bacillota</taxon>
        <taxon>Bacilli</taxon>
        <taxon>Bacillales</taxon>
        <taxon>Caryophanaceae</taxon>
        <taxon>Planococcus</taxon>
    </lineage>
</organism>
<feature type="transmembrane region" description="Helical" evidence="1">
    <location>
        <begin position="78"/>
        <end position="98"/>
    </location>
</feature>
<feature type="transmembrane region" description="Helical" evidence="1">
    <location>
        <begin position="119"/>
        <end position="138"/>
    </location>
</feature>
<dbReference type="Proteomes" id="UP000043699">
    <property type="component" value="Unassembled WGS sequence"/>
</dbReference>
<accession>A0A098EPP9</accession>
<keyword evidence="1" id="KW-0812">Transmembrane</keyword>
<feature type="transmembrane region" description="Helical" evidence="1">
    <location>
        <begin position="49"/>
        <end position="72"/>
    </location>
</feature>
<keyword evidence="1" id="KW-0472">Membrane</keyword>
<evidence type="ECO:0008006" key="4">
    <source>
        <dbReference type="Google" id="ProtNLM"/>
    </source>
</evidence>
<proteinExistence type="predicted"/>
<feature type="transmembrane region" description="Helical" evidence="1">
    <location>
        <begin position="6"/>
        <end position="28"/>
    </location>
</feature>
<dbReference type="OrthoDB" id="2436717at2"/>
<protein>
    <recommendedName>
        <fullName evidence="4">DUF2269 family protein</fullName>
    </recommendedName>
</protein>
<keyword evidence="1" id="KW-1133">Transmembrane helix</keyword>
<gene>
    <name evidence="2" type="ORF">BN1080_03281</name>
</gene>
<evidence type="ECO:0000256" key="1">
    <source>
        <dbReference type="SAM" id="Phobius"/>
    </source>
</evidence>
<sequence>MVYTLILFAHIMSAILSIGPFFVLIPLLKRMEGVAENVLDAQIQTFKSAIRLVKHAGHVLVASGVLMIWLGYWPWSTSWIIMTLAIMFASVFFLARAFKPTLKKFESRDHDRSHLIKKLNRSVWIYILLLLVMLWLMVAKPQLWQ</sequence>
<dbReference type="AlphaFoldDB" id="A0A098EPP9"/>
<name>A0A098EPP9_9BACL</name>
<evidence type="ECO:0000313" key="3">
    <source>
        <dbReference type="Proteomes" id="UP000043699"/>
    </source>
</evidence>
<keyword evidence="3" id="KW-1185">Reference proteome</keyword>
<dbReference type="EMBL" id="CCXS01000001">
    <property type="protein sequence ID" value="CEG24259.1"/>
    <property type="molecule type" value="Genomic_DNA"/>
</dbReference>
<dbReference type="RefSeq" id="WP_052653687.1">
    <property type="nucleotide sequence ID" value="NZ_CCXS01000001.1"/>
</dbReference>
<evidence type="ECO:0000313" key="2">
    <source>
        <dbReference type="EMBL" id="CEG24259.1"/>
    </source>
</evidence>
<reference evidence="2 3" key="1">
    <citation type="submission" date="2014-09" db="EMBL/GenBank/DDBJ databases">
        <authorList>
            <person name="Urmite Genomes Urmite Genomes"/>
        </authorList>
    </citation>
    <scope>NUCLEOTIDE SEQUENCE [LARGE SCALE GENOMIC DNA]</scope>
    <source>
        <strain evidence="2 3">ES2</strain>
    </source>
</reference>